<dbReference type="Pfam" id="PF00583">
    <property type="entry name" value="Acetyltransf_1"/>
    <property type="match status" value="1"/>
</dbReference>
<dbReference type="GO" id="GO:0016747">
    <property type="term" value="F:acyltransferase activity, transferring groups other than amino-acyl groups"/>
    <property type="evidence" value="ECO:0007669"/>
    <property type="project" value="InterPro"/>
</dbReference>
<dbReference type="CDD" id="cd04301">
    <property type="entry name" value="NAT_SF"/>
    <property type="match status" value="1"/>
</dbReference>
<dbReference type="PANTHER" id="PTHR43233:SF1">
    <property type="entry name" value="FAMILY N-ACETYLTRANSFERASE, PUTATIVE (AFU_ORTHOLOGUE AFUA_6G03350)-RELATED"/>
    <property type="match status" value="1"/>
</dbReference>
<dbReference type="Gene3D" id="3.40.630.30">
    <property type="match status" value="1"/>
</dbReference>
<reference evidence="2 3" key="1">
    <citation type="submission" date="2014-11" db="EMBL/GenBank/DDBJ databases">
        <title>Draft genome sequence of Kirrobacter mercurialis.</title>
        <authorList>
            <person name="Coil D.A."/>
            <person name="Eisen J.A."/>
        </authorList>
    </citation>
    <scope>NUCLEOTIDE SEQUENCE [LARGE SCALE GENOMIC DNA]</scope>
    <source>
        <strain evidence="2 3">Coronado</strain>
    </source>
</reference>
<comment type="caution">
    <text evidence="2">The sequence shown here is derived from an EMBL/GenBank/DDBJ whole genome shotgun (WGS) entry which is preliminary data.</text>
</comment>
<dbReference type="PROSITE" id="PS51186">
    <property type="entry name" value="GNAT"/>
    <property type="match status" value="1"/>
</dbReference>
<protein>
    <recommendedName>
        <fullName evidence="1">N-acetyltransferase domain-containing protein</fullName>
    </recommendedName>
</protein>
<dbReference type="OrthoDB" id="9797456at2"/>
<evidence type="ECO:0000313" key="2">
    <source>
        <dbReference type="EMBL" id="KHL24893.1"/>
    </source>
</evidence>
<dbReference type="EMBL" id="JTDN01000002">
    <property type="protein sequence ID" value="KHL24893.1"/>
    <property type="molecule type" value="Genomic_DNA"/>
</dbReference>
<evidence type="ECO:0000313" key="3">
    <source>
        <dbReference type="Proteomes" id="UP000030988"/>
    </source>
</evidence>
<dbReference type="RefSeq" id="WP_039097359.1">
    <property type="nucleotide sequence ID" value="NZ_JTDN01000002.1"/>
</dbReference>
<dbReference type="Proteomes" id="UP000030988">
    <property type="component" value="Unassembled WGS sequence"/>
</dbReference>
<feature type="domain" description="N-acetyltransferase" evidence="1">
    <location>
        <begin position="1"/>
        <end position="139"/>
    </location>
</feature>
<dbReference type="AlphaFoldDB" id="A0A0B2BTK2"/>
<keyword evidence="3" id="KW-1185">Reference proteome</keyword>
<accession>A0A0B2BTK2</accession>
<gene>
    <name evidence="2" type="ORF">PK98_13560</name>
</gene>
<dbReference type="InterPro" id="IPR053144">
    <property type="entry name" value="Acetyltransferase_Butenolide"/>
</dbReference>
<dbReference type="InterPro" id="IPR000182">
    <property type="entry name" value="GNAT_dom"/>
</dbReference>
<dbReference type="PANTHER" id="PTHR43233">
    <property type="entry name" value="FAMILY N-ACETYLTRANSFERASE, PUTATIVE (AFU_ORTHOLOGUE AFUA_6G03350)-RELATED"/>
    <property type="match status" value="1"/>
</dbReference>
<proteinExistence type="predicted"/>
<sequence length="143" mass="15879">MNALPDGYELVGDQARIDPVATHAYLSRSYWSPGIAPEIVAKGIANSLCVAVFFDGALVALARVVTDYTTMAYLADVYVLEEHRGRGLSHAMLEWLHTHPDLQGLRRWVLFTADAHDLYAAHGWTAHPHPERLMVRVDPTAFA</sequence>
<dbReference type="InterPro" id="IPR016181">
    <property type="entry name" value="Acyl_CoA_acyltransferase"/>
</dbReference>
<organism evidence="2 3">
    <name type="scientific">Croceibacterium mercuriale</name>
    <dbReference type="NCBI Taxonomy" id="1572751"/>
    <lineage>
        <taxon>Bacteria</taxon>
        <taxon>Pseudomonadati</taxon>
        <taxon>Pseudomonadota</taxon>
        <taxon>Alphaproteobacteria</taxon>
        <taxon>Sphingomonadales</taxon>
        <taxon>Erythrobacteraceae</taxon>
        <taxon>Croceibacterium</taxon>
    </lineage>
</organism>
<name>A0A0B2BTK2_9SPHN</name>
<dbReference type="SUPFAM" id="SSF55729">
    <property type="entry name" value="Acyl-CoA N-acyltransferases (Nat)"/>
    <property type="match status" value="1"/>
</dbReference>
<evidence type="ECO:0000259" key="1">
    <source>
        <dbReference type="PROSITE" id="PS51186"/>
    </source>
</evidence>
<dbReference type="STRING" id="1572751.PK98_13560"/>